<dbReference type="OrthoDB" id="9764969at2"/>
<dbReference type="GO" id="GO:0016787">
    <property type="term" value="F:hydrolase activity"/>
    <property type="evidence" value="ECO:0007669"/>
    <property type="project" value="UniProtKB-KW"/>
</dbReference>
<keyword evidence="4" id="KW-1185">Reference proteome</keyword>
<dbReference type="Gene3D" id="2.120.10.10">
    <property type="match status" value="2"/>
</dbReference>
<dbReference type="EMBL" id="CP019948">
    <property type="protein sequence ID" value="ARN83003.1"/>
    <property type="molecule type" value="Genomic_DNA"/>
</dbReference>
<sequence length="450" mass="47129">MNPADWRAAFKSTSFGALALAAMAAAVIVSHPARGESRATAVPTAAPAAKSGEGGHEGHMMGAPAAPACLDPLPRCASTAEPAFSRDGTLWLAFPVGDKIYVASSRDSGASFAPAVVAATVTGGVIDANGEARPKIAALPNGALLISYTARPEKSYDGSIWLVRSVDGGKSFSAPEPLLDSTGQRFDIFLVSPKGRIYAAWLDKRDAAAAKQAGEAFAGSGIAVGWSDDGGKSFVGKKILMDHSCECCRVSAAFDPDGQPVFAWRHVYDDNLRDHYVAKLSKDGATLSGGRVSEDEWATGCPHQGPSLAIDAAGTWHVTWFTNGKARKGLFYASSADGGKSFSAPQKLGDDAKAPSRAAILFSKGKLYRVWKEFDGTTTGILLQSSKDSGKSWSAARTVATTAETSDQPRLIDGKTGVYLSWLTKVEGYRLLPLGREDAAEAAQPALAKK</sequence>
<evidence type="ECO:0000256" key="1">
    <source>
        <dbReference type="SAM" id="MobiDB-lite"/>
    </source>
</evidence>
<feature type="chain" id="PRO_5012303564" evidence="2">
    <location>
        <begin position="25"/>
        <end position="450"/>
    </location>
</feature>
<dbReference type="AlphaFoldDB" id="A0A1W6MZM1"/>
<feature type="signal peptide" evidence="2">
    <location>
        <begin position="1"/>
        <end position="24"/>
    </location>
</feature>
<proteinExistence type="predicted"/>
<name>A0A1W6MZM1_9HYPH</name>
<accession>A0A1W6MZM1</accession>
<dbReference type="Proteomes" id="UP000193978">
    <property type="component" value="Chromosome"/>
</dbReference>
<gene>
    <name evidence="3" type="ORF">B1812_20120</name>
</gene>
<dbReference type="CDD" id="cd15482">
    <property type="entry name" value="Sialidase_non-viral"/>
    <property type="match status" value="1"/>
</dbReference>
<evidence type="ECO:0000313" key="4">
    <source>
        <dbReference type="Proteomes" id="UP000193978"/>
    </source>
</evidence>
<evidence type="ECO:0000256" key="2">
    <source>
        <dbReference type="SAM" id="SignalP"/>
    </source>
</evidence>
<feature type="compositionally biased region" description="Low complexity" evidence="1">
    <location>
        <begin position="39"/>
        <end position="49"/>
    </location>
</feature>
<dbReference type="RefSeq" id="WP_085773148.1">
    <property type="nucleotide sequence ID" value="NZ_AP027149.1"/>
</dbReference>
<evidence type="ECO:0000313" key="3">
    <source>
        <dbReference type="EMBL" id="ARN83003.1"/>
    </source>
</evidence>
<dbReference type="STRING" id="655015.B1812_20120"/>
<protein>
    <submittedName>
        <fullName evidence="3">Glycosyl hydrolase</fullName>
    </submittedName>
</protein>
<organism evidence="3 4">
    <name type="scientific">Methylocystis bryophila</name>
    <dbReference type="NCBI Taxonomy" id="655015"/>
    <lineage>
        <taxon>Bacteria</taxon>
        <taxon>Pseudomonadati</taxon>
        <taxon>Pseudomonadota</taxon>
        <taxon>Alphaproteobacteria</taxon>
        <taxon>Hyphomicrobiales</taxon>
        <taxon>Methylocystaceae</taxon>
        <taxon>Methylocystis</taxon>
    </lineage>
</organism>
<dbReference type="InterPro" id="IPR036278">
    <property type="entry name" value="Sialidase_sf"/>
</dbReference>
<keyword evidence="3" id="KW-0378">Hydrolase</keyword>
<dbReference type="SUPFAM" id="SSF50939">
    <property type="entry name" value="Sialidases"/>
    <property type="match status" value="1"/>
</dbReference>
<reference evidence="3 4" key="1">
    <citation type="submission" date="2017-02" db="EMBL/GenBank/DDBJ databases">
        <authorList>
            <person name="Peterson S.W."/>
        </authorList>
    </citation>
    <scope>NUCLEOTIDE SEQUENCE [LARGE SCALE GENOMIC DNA]</scope>
    <source>
        <strain evidence="3 4">S285</strain>
    </source>
</reference>
<feature type="region of interest" description="Disordered" evidence="1">
    <location>
        <begin position="38"/>
        <end position="60"/>
    </location>
</feature>
<keyword evidence="2" id="KW-0732">Signal</keyword>
<dbReference type="KEGG" id="mbry:B1812_20120"/>